<protein>
    <submittedName>
        <fullName evidence="5">Putative glycosyltransferase</fullName>
    </submittedName>
</protein>
<dbReference type="PANTHER" id="PTHR43685">
    <property type="entry name" value="GLYCOSYLTRANSFERASE"/>
    <property type="match status" value="1"/>
</dbReference>
<keyword evidence="6" id="KW-1185">Reference proteome</keyword>
<accession>A0A060RAH7</accession>
<dbReference type="AlphaFoldDB" id="A0A060RAH7"/>
<dbReference type="eggNOG" id="COG1215">
    <property type="taxonomic scope" value="Bacteria"/>
</dbReference>
<reference evidence="5 6" key="1">
    <citation type="journal article" date="2015" name="Genome Announc.">
        <title>Complete Genome Sequence of the Novel Leech Symbiont Mucinivorans hirudinis M3T.</title>
        <authorList>
            <person name="Nelson M.C."/>
            <person name="Bomar L."/>
            <person name="Graf J."/>
        </authorList>
    </citation>
    <scope>NUCLEOTIDE SEQUENCE [LARGE SCALE GENOMIC DNA]</scope>
    <source>
        <strain evidence="6">M3</strain>
    </source>
</reference>
<evidence type="ECO:0000256" key="2">
    <source>
        <dbReference type="ARBA" id="ARBA00022676"/>
    </source>
</evidence>
<gene>
    <name evidence="5" type="ORF">BN938_0258</name>
</gene>
<sequence length="293" mass="33862">MEKFSVLISVYHREKKEYLREALRSVFEQTIEPDEVVLVKDGALTAELDEVVDEFESKYKSLKVLSLPENVGLGMALNEGLKVCQYDLVARMDSDDISMPQRFELQLKAFAENPELSIVGGWISEFEDDPAEIVSERRAPETDDQLKKYFRKKTPVNHVTVMFRRGRVLEAGGYQHFYLLEDYWLWGRMIACGATLYNVQQRLVNVRGGVSMATRRGGWRYAKGEVCLMYRFYKMGVIRFVDMLRNIAVRFPVRIMPSAIRALIYSKLLRKKIEGDSGFRHKKASEKNIPPAL</sequence>
<dbReference type="GO" id="GO:0016757">
    <property type="term" value="F:glycosyltransferase activity"/>
    <property type="evidence" value="ECO:0007669"/>
    <property type="project" value="UniProtKB-KW"/>
</dbReference>
<evidence type="ECO:0000259" key="4">
    <source>
        <dbReference type="Pfam" id="PF00535"/>
    </source>
</evidence>
<dbReference type="PATRIC" id="fig|1433126.3.peg.256"/>
<dbReference type="HOGENOM" id="CLU_025996_0_9_10"/>
<dbReference type="InterPro" id="IPR050834">
    <property type="entry name" value="Glycosyltransf_2"/>
</dbReference>
<evidence type="ECO:0000313" key="5">
    <source>
        <dbReference type="EMBL" id="CDN30364.1"/>
    </source>
</evidence>
<dbReference type="PANTHER" id="PTHR43685:SF5">
    <property type="entry name" value="GLYCOSYLTRANSFERASE EPSE-RELATED"/>
    <property type="match status" value="1"/>
</dbReference>
<dbReference type="KEGG" id="rbc:BN938_0258"/>
<keyword evidence="3 5" id="KW-0808">Transferase</keyword>
<evidence type="ECO:0000313" key="6">
    <source>
        <dbReference type="Proteomes" id="UP000027616"/>
    </source>
</evidence>
<evidence type="ECO:0000256" key="1">
    <source>
        <dbReference type="ARBA" id="ARBA00006739"/>
    </source>
</evidence>
<dbReference type="OrthoDB" id="9815829at2"/>
<dbReference type="EMBL" id="HG934468">
    <property type="protein sequence ID" value="CDN30364.1"/>
    <property type="molecule type" value="Genomic_DNA"/>
</dbReference>
<proteinExistence type="inferred from homology"/>
<dbReference type="Proteomes" id="UP000027616">
    <property type="component" value="Chromosome I"/>
</dbReference>
<dbReference type="Gene3D" id="3.90.550.10">
    <property type="entry name" value="Spore Coat Polysaccharide Biosynthesis Protein SpsA, Chain A"/>
    <property type="match status" value="1"/>
</dbReference>
<dbReference type="Pfam" id="PF00535">
    <property type="entry name" value="Glycos_transf_2"/>
    <property type="match status" value="1"/>
</dbReference>
<evidence type="ECO:0000256" key="3">
    <source>
        <dbReference type="ARBA" id="ARBA00022679"/>
    </source>
</evidence>
<name>A0A060RAH7_9BACT</name>
<organism evidence="5 6">
    <name type="scientific">Mucinivorans hirudinis</name>
    <dbReference type="NCBI Taxonomy" id="1433126"/>
    <lineage>
        <taxon>Bacteria</taxon>
        <taxon>Pseudomonadati</taxon>
        <taxon>Bacteroidota</taxon>
        <taxon>Bacteroidia</taxon>
        <taxon>Bacteroidales</taxon>
        <taxon>Rikenellaceae</taxon>
        <taxon>Mucinivorans</taxon>
    </lineage>
</organism>
<dbReference type="InterPro" id="IPR001173">
    <property type="entry name" value="Glyco_trans_2-like"/>
</dbReference>
<dbReference type="STRING" id="1433126.BN938_0258"/>
<keyword evidence="2" id="KW-0328">Glycosyltransferase</keyword>
<dbReference type="InterPro" id="IPR029044">
    <property type="entry name" value="Nucleotide-diphossugar_trans"/>
</dbReference>
<comment type="similarity">
    <text evidence="1">Belongs to the glycosyltransferase 2 family.</text>
</comment>
<feature type="domain" description="Glycosyltransferase 2-like" evidence="4">
    <location>
        <begin position="5"/>
        <end position="162"/>
    </location>
</feature>
<dbReference type="SUPFAM" id="SSF53448">
    <property type="entry name" value="Nucleotide-diphospho-sugar transferases"/>
    <property type="match status" value="1"/>
</dbReference>